<dbReference type="EC" id="1.1.1.193" evidence="14"/>
<comment type="cofactor">
    <cofactor evidence="14">
        <name>Zn(2+)</name>
        <dbReference type="ChEBI" id="CHEBI:29105"/>
    </cofactor>
    <text evidence="14">Binds 1 zinc ion.</text>
</comment>
<dbReference type="InterPro" id="IPR002125">
    <property type="entry name" value="CMP_dCMP_dom"/>
</dbReference>
<dbReference type="SUPFAM" id="SSF53597">
    <property type="entry name" value="Dihydrofolate reductase-like"/>
    <property type="match status" value="1"/>
</dbReference>
<comment type="pathway">
    <text evidence="3 14">Cofactor biosynthesis; riboflavin biosynthesis; 5-amino-6-(D-ribitylamino)uracil from GTP: step 3/4.</text>
</comment>
<dbReference type="InterPro" id="IPR050765">
    <property type="entry name" value="Riboflavin_Biosynth_HTPR"/>
</dbReference>
<comment type="similarity">
    <text evidence="5 14">In the C-terminal section; belongs to the HTP reductase family.</text>
</comment>
<dbReference type="InterPro" id="IPR016192">
    <property type="entry name" value="APOBEC/CMP_deaminase_Zn-bd"/>
</dbReference>
<dbReference type="GO" id="GO:0008835">
    <property type="term" value="F:diaminohydroxyphosphoribosylaminopyrimidine deaminase activity"/>
    <property type="evidence" value="ECO:0007669"/>
    <property type="project" value="UniProtKB-EC"/>
</dbReference>
<evidence type="ECO:0000256" key="4">
    <source>
        <dbReference type="ARBA" id="ARBA00005259"/>
    </source>
</evidence>
<dbReference type="GO" id="GO:0008703">
    <property type="term" value="F:5-amino-6-(5-phosphoribosylamino)uracil reductase activity"/>
    <property type="evidence" value="ECO:0007669"/>
    <property type="project" value="UniProtKB-EC"/>
</dbReference>
<organism evidence="16 17">
    <name type="scientific">Bacillus salitolerans</name>
    <dbReference type="NCBI Taxonomy" id="1437434"/>
    <lineage>
        <taxon>Bacteria</taxon>
        <taxon>Bacillati</taxon>
        <taxon>Bacillota</taxon>
        <taxon>Bacilli</taxon>
        <taxon>Bacillales</taxon>
        <taxon>Bacillaceae</taxon>
        <taxon>Bacillus</taxon>
    </lineage>
</organism>
<dbReference type="InterPro" id="IPR002734">
    <property type="entry name" value="RibDG_C"/>
</dbReference>
<evidence type="ECO:0000256" key="11">
    <source>
        <dbReference type="ARBA" id="ARBA00023268"/>
    </source>
</evidence>
<dbReference type="InterPro" id="IPR004794">
    <property type="entry name" value="Eubact_RibD"/>
</dbReference>
<name>A0ABW4LWK8_9BACI</name>
<dbReference type="Pfam" id="PF01872">
    <property type="entry name" value="RibD_C"/>
    <property type="match status" value="1"/>
</dbReference>
<dbReference type="CDD" id="cd01284">
    <property type="entry name" value="Riboflavin_deaminase-reductase"/>
    <property type="match status" value="1"/>
</dbReference>
<dbReference type="Proteomes" id="UP001597214">
    <property type="component" value="Unassembled WGS sequence"/>
</dbReference>
<comment type="catalytic activity">
    <reaction evidence="12 14">
        <text>5-amino-6-(5-phospho-D-ribitylamino)uracil + NADP(+) = 5-amino-6-(5-phospho-D-ribosylamino)uracil + NADPH + H(+)</text>
        <dbReference type="Rhea" id="RHEA:17845"/>
        <dbReference type="ChEBI" id="CHEBI:15378"/>
        <dbReference type="ChEBI" id="CHEBI:57783"/>
        <dbReference type="ChEBI" id="CHEBI:58349"/>
        <dbReference type="ChEBI" id="CHEBI:58421"/>
        <dbReference type="ChEBI" id="CHEBI:58453"/>
        <dbReference type="EC" id="1.1.1.193"/>
    </reaction>
</comment>
<dbReference type="Pfam" id="PF00383">
    <property type="entry name" value="dCMP_cyt_deam_1"/>
    <property type="match status" value="1"/>
</dbReference>
<evidence type="ECO:0000256" key="14">
    <source>
        <dbReference type="PIRNR" id="PIRNR006769"/>
    </source>
</evidence>
<dbReference type="InterPro" id="IPR024072">
    <property type="entry name" value="DHFR-like_dom_sf"/>
</dbReference>
<dbReference type="EMBL" id="JBHUEM010000046">
    <property type="protein sequence ID" value="MFD1738807.1"/>
    <property type="molecule type" value="Genomic_DNA"/>
</dbReference>
<proteinExistence type="inferred from homology"/>
<comment type="function">
    <text evidence="1 14">Converts 2,5-diamino-6-(ribosylamino)-4(3h)-pyrimidinone 5'-phosphate into 5-amino-6-(ribosylamino)-2,4(1h,3h)-pyrimidinedione 5'-phosphate.</text>
</comment>
<protein>
    <recommendedName>
        <fullName evidence="14">Riboflavin biosynthesis protein RibD</fullName>
    </recommendedName>
    <domain>
        <recommendedName>
            <fullName evidence="14">Diaminohydroxyphosphoribosylaminopyrimidine deaminase</fullName>
            <shortName evidence="14">DRAP deaminase</shortName>
            <ecNumber evidence="14">3.5.4.26</ecNumber>
        </recommendedName>
        <alternativeName>
            <fullName evidence="14">Riboflavin-specific deaminase</fullName>
        </alternativeName>
    </domain>
    <domain>
        <recommendedName>
            <fullName evidence="14">5-amino-6-(5-phosphoribosylamino)uracil reductase</fullName>
            <ecNumber evidence="14">1.1.1.193</ecNumber>
        </recommendedName>
        <alternativeName>
            <fullName evidence="14">HTP reductase</fullName>
        </alternativeName>
    </domain>
</protein>
<dbReference type="Gene3D" id="3.40.430.10">
    <property type="entry name" value="Dihydrofolate Reductase, subunit A"/>
    <property type="match status" value="1"/>
</dbReference>
<keyword evidence="17" id="KW-1185">Reference proteome</keyword>
<keyword evidence="14 16" id="KW-0378">Hydrolase</keyword>
<comment type="caution">
    <text evidence="16">The sequence shown here is derived from an EMBL/GenBank/DDBJ whole genome shotgun (WGS) entry which is preliminary data.</text>
</comment>
<evidence type="ECO:0000256" key="13">
    <source>
        <dbReference type="ARBA" id="ARBA00049886"/>
    </source>
</evidence>
<dbReference type="PIRSF" id="PIRSF006769">
    <property type="entry name" value="RibD"/>
    <property type="match status" value="1"/>
</dbReference>
<dbReference type="RefSeq" id="WP_377930024.1">
    <property type="nucleotide sequence ID" value="NZ_JBHUEM010000046.1"/>
</dbReference>
<keyword evidence="7 14" id="KW-0479">Metal-binding</keyword>
<comment type="catalytic activity">
    <reaction evidence="13 14">
        <text>2,5-diamino-6-hydroxy-4-(5-phosphoribosylamino)-pyrimidine + H2O + H(+) = 5-amino-6-(5-phospho-D-ribosylamino)uracil + NH4(+)</text>
        <dbReference type="Rhea" id="RHEA:21868"/>
        <dbReference type="ChEBI" id="CHEBI:15377"/>
        <dbReference type="ChEBI" id="CHEBI:15378"/>
        <dbReference type="ChEBI" id="CHEBI:28938"/>
        <dbReference type="ChEBI" id="CHEBI:58453"/>
        <dbReference type="ChEBI" id="CHEBI:58614"/>
        <dbReference type="EC" id="3.5.4.26"/>
    </reaction>
</comment>
<dbReference type="NCBIfam" id="TIGR00227">
    <property type="entry name" value="ribD_Cterm"/>
    <property type="match status" value="1"/>
</dbReference>
<evidence type="ECO:0000256" key="2">
    <source>
        <dbReference type="ARBA" id="ARBA00004882"/>
    </source>
</evidence>
<comment type="similarity">
    <text evidence="4 14">In the N-terminal section; belongs to the cytidine and deoxycytidylate deaminase family.</text>
</comment>
<gene>
    <name evidence="16" type="primary">ribD</name>
    <name evidence="16" type="ORF">ACFSCX_20010</name>
</gene>
<dbReference type="PANTHER" id="PTHR38011">
    <property type="entry name" value="DIHYDROFOLATE REDUCTASE FAMILY PROTEIN (AFU_ORTHOLOGUE AFUA_8G06820)"/>
    <property type="match status" value="1"/>
</dbReference>
<dbReference type="InterPro" id="IPR011549">
    <property type="entry name" value="RibD_C"/>
</dbReference>
<reference evidence="17" key="1">
    <citation type="journal article" date="2019" name="Int. J. Syst. Evol. Microbiol.">
        <title>The Global Catalogue of Microorganisms (GCM) 10K type strain sequencing project: providing services to taxonomists for standard genome sequencing and annotation.</title>
        <authorList>
            <consortium name="The Broad Institute Genomics Platform"/>
            <consortium name="The Broad Institute Genome Sequencing Center for Infectious Disease"/>
            <person name="Wu L."/>
            <person name="Ma J."/>
        </authorList>
    </citation>
    <scope>NUCLEOTIDE SEQUENCE [LARGE SCALE GENOMIC DNA]</scope>
    <source>
        <strain evidence="17">CCUG 49339</strain>
    </source>
</reference>
<comment type="pathway">
    <text evidence="2 14">Cofactor biosynthesis; riboflavin biosynthesis; 5-amino-6-(D-ribitylamino)uracil from GTP: step 2/4.</text>
</comment>
<evidence type="ECO:0000256" key="10">
    <source>
        <dbReference type="ARBA" id="ARBA00023002"/>
    </source>
</evidence>
<evidence type="ECO:0000256" key="6">
    <source>
        <dbReference type="ARBA" id="ARBA00022619"/>
    </source>
</evidence>
<feature type="domain" description="CMP/dCMP-type deaminase" evidence="15">
    <location>
        <begin position="1"/>
        <end position="123"/>
    </location>
</feature>
<keyword evidence="6 14" id="KW-0686">Riboflavin biosynthesis</keyword>
<evidence type="ECO:0000256" key="8">
    <source>
        <dbReference type="ARBA" id="ARBA00022833"/>
    </source>
</evidence>
<dbReference type="SUPFAM" id="SSF53927">
    <property type="entry name" value="Cytidine deaminase-like"/>
    <property type="match status" value="1"/>
</dbReference>
<accession>A0ABW4LWK8</accession>
<evidence type="ECO:0000256" key="7">
    <source>
        <dbReference type="ARBA" id="ARBA00022723"/>
    </source>
</evidence>
<evidence type="ECO:0000256" key="3">
    <source>
        <dbReference type="ARBA" id="ARBA00004910"/>
    </source>
</evidence>
<evidence type="ECO:0000256" key="1">
    <source>
        <dbReference type="ARBA" id="ARBA00002151"/>
    </source>
</evidence>
<dbReference type="PANTHER" id="PTHR38011:SF7">
    <property type="entry name" value="2,5-DIAMINO-6-RIBOSYLAMINO-4(3H)-PYRIMIDINONE 5'-PHOSPHATE REDUCTASE"/>
    <property type="match status" value="1"/>
</dbReference>
<evidence type="ECO:0000256" key="5">
    <source>
        <dbReference type="ARBA" id="ARBA00007417"/>
    </source>
</evidence>
<keyword evidence="9 14" id="KW-0521">NADP</keyword>
<evidence type="ECO:0000256" key="12">
    <source>
        <dbReference type="ARBA" id="ARBA00049861"/>
    </source>
</evidence>
<dbReference type="PROSITE" id="PS51747">
    <property type="entry name" value="CYT_DCMP_DEAMINASES_2"/>
    <property type="match status" value="1"/>
</dbReference>
<dbReference type="PROSITE" id="PS00903">
    <property type="entry name" value="CYT_DCMP_DEAMINASES_1"/>
    <property type="match status" value="1"/>
</dbReference>
<evidence type="ECO:0000313" key="17">
    <source>
        <dbReference type="Proteomes" id="UP001597214"/>
    </source>
</evidence>
<dbReference type="Gene3D" id="3.40.140.10">
    <property type="entry name" value="Cytidine Deaminase, domain 2"/>
    <property type="match status" value="1"/>
</dbReference>
<evidence type="ECO:0000256" key="9">
    <source>
        <dbReference type="ARBA" id="ARBA00022857"/>
    </source>
</evidence>
<evidence type="ECO:0000259" key="15">
    <source>
        <dbReference type="PROSITE" id="PS51747"/>
    </source>
</evidence>
<keyword evidence="8 14" id="KW-0862">Zinc</keyword>
<keyword evidence="11" id="KW-0511">Multifunctional enzyme</keyword>
<sequence length="361" mass="39632">MTDIEYMRIALSLASSVKGQTRPNPPVGSVVVKDNRIVGLGAHLKAGEAHAEVHAIQMAGNLAEGSDVYVTLEPCSHYGKTPPCANLLVEKKVKRVIIATTDPNPLVSGKGIEILQKAGIQVDVGVLQYEAHDLYEEFFYYITNKKPYVTLKTALTLDGKTAAFTGDSKWITGEEAREDVHRYRHTHDAILVGVNTVIQDDPSLTTRLPGGGGRHPIRIVLDHRLRTPIQSRLLTDGLSDVWIFTGSSVTEEQKLPFIEKGIRIFQLDQERINIKTMLHRLGEESITSLLVEGGSEVNGSFLKEHAFNQVIAYLAPKLIGGKHAPGFIGGEGFELMSEALQLEFRSVETLGNDIKIVAIPR</sequence>
<evidence type="ECO:0000313" key="16">
    <source>
        <dbReference type="EMBL" id="MFD1738807.1"/>
    </source>
</evidence>
<dbReference type="NCBIfam" id="TIGR00326">
    <property type="entry name" value="eubact_ribD"/>
    <property type="match status" value="1"/>
</dbReference>
<dbReference type="InterPro" id="IPR016193">
    <property type="entry name" value="Cytidine_deaminase-like"/>
</dbReference>
<dbReference type="EC" id="3.5.4.26" evidence="14"/>
<keyword evidence="10 14" id="KW-0560">Oxidoreductase</keyword>